<dbReference type="EMBL" id="CP059378">
    <property type="protein sequence ID" value="QLY81490.1"/>
    <property type="molecule type" value="Genomic_DNA"/>
</dbReference>
<sequence length="319" mass="37306">MAVVILGRILLVVLVLTLLYSLFDIFKEIYRRGYLQNIFGDIKDKYVQRQKTREINFLLEGEKEDLSFIEKIDLLLDRSGLHAYMTFLTSEILIVFTIVVAFTIAFIFQKISGLLVFSLAVFFAVIFIVYLALNQLAKITYDRIDDQVLIYINILENLSSSNSDIVEIMGKALPYMREPLKNYSSQFVYECKRGVPIVKAFKNFENKIESYRFKQLLKNLEVCSKYEANYKEILSKSRIIMKNYFVEKEKRRKEVRNGRLAIIMTMGMGVVLFKLVLGFNENMYEQLKSTFLGNVILGYNLFVLMFGVFKFITLDKLNY</sequence>
<dbReference type="AlphaFoldDB" id="A0A7D6VWC1"/>
<organism evidence="2 3">
    <name type="scientific">Clostridium intestinale</name>
    <dbReference type="NCBI Taxonomy" id="36845"/>
    <lineage>
        <taxon>Bacteria</taxon>
        <taxon>Bacillati</taxon>
        <taxon>Bacillota</taxon>
        <taxon>Clostridia</taxon>
        <taxon>Eubacteriales</taxon>
        <taxon>Clostridiaceae</taxon>
        <taxon>Clostridium</taxon>
    </lineage>
</organism>
<dbReference type="KEGG" id="cint:HZF06_07870"/>
<feature type="transmembrane region" description="Helical" evidence="1">
    <location>
        <begin position="6"/>
        <end position="26"/>
    </location>
</feature>
<gene>
    <name evidence="2" type="ORF">HZF06_07870</name>
</gene>
<reference evidence="2 3" key="1">
    <citation type="submission" date="2020-07" db="EMBL/GenBank/DDBJ databases">
        <title>Electron transfer.</title>
        <authorList>
            <person name="Huang L."/>
            <person name="Liu X."/>
            <person name="Zhou S."/>
        </authorList>
    </citation>
    <scope>NUCLEOTIDE SEQUENCE [LARGE SCALE GENOMIC DNA]</scope>
    <source>
        <strain evidence="2 3">Lx1</strain>
    </source>
</reference>
<feature type="transmembrane region" description="Helical" evidence="1">
    <location>
        <begin position="260"/>
        <end position="279"/>
    </location>
</feature>
<evidence type="ECO:0008006" key="4">
    <source>
        <dbReference type="Google" id="ProtNLM"/>
    </source>
</evidence>
<name>A0A7D6VWC1_9CLOT</name>
<dbReference type="RefSeq" id="WP_181603063.1">
    <property type="nucleotide sequence ID" value="NZ_CP059378.1"/>
</dbReference>
<evidence type="ECO:0000313" key="3">
    <source>
        <dbReference type="Proteomes" id="UP000512286"/>
    </source>
</evidence>
<evidence type="ECO:0000256" key="1">
    <source>
        <dbReference type="SAM" id="Phobius"/>
    </source>
</evidence>
<feature type="transmembrane region" description="Helical" evidence="1">
    <location>
        <begin position="114"/>
        <end position="133"/>
    </location>
</feature>
<keyword evidence="1" id="KW-1133">Transmembrane helix</keyword>
<feature type="transmembrane region" description="Helical" evidence="1">
    <location>
        <begin position="81"/>
        <end position="108"/>
    </location>
</feature>
<proteinExistence type="predicted"/>
<feature type="transmembrane region" description="Helical" evidence="1">
    <location>
        <begin position="291"/>
        <end position="312"/>
    </location>
</feature>
<accession>A0A7D6VWC1</accession>
<dbReference type="Proteomes" id="UP000512286">
    <property type="component" value="Chromosome"/>
</dbReference>
<keyword evidence="1" id="KW-0812">Transmembrane</keyword>
<evidence type="ECO:0000313" key="2">
    <source>
        <dbReference type="EMBL" id="QLY81490.1"/>
    </source>
</evidence>
<keyword evidence="1" id="KW-0472">Membrane</keyword>
<protein>
    <recommendedName>
        <fullName evidence="4">Type II secretion system F family protein</fullName>
    </recommendedName>
</protein>